<gene>
    <name evidence="3" type="ORF">JK360_16650</name>
</gene>
<accession>A0ABS1MT97</accession>
<dbReference type="EMBL" id="JAERRI010000008">
    <property type="protein sequence ID" value="MBL1091009.1"/>
    <property type="molecule type" value="Genomic_DNA"/>
</dbReference>
<protein>
    <recommendedName>
        <fullName evidence="2">PAS domain-containing protein</fullName>
    </recommendedName>
</protein>
<dbReference type="InterPro" id="IPR000014">
    <property type="entry name" value="PAS"/>
</dbReference>
<proteinExistence type="predicted"/>
<dbReference type="Gene3D" id="3.30.450.20">
    <property type="entry name" value="PAS domain"/>
    <property type="match status" value="1"/>
</dbReference>
<name>A0ABS1MT97_9ACTN</name>
<feature type="region of interest" description="Disordered" evidence="1">
    <location>
        <begin position="1"/>
        <end position="21"/>
    </location>
</feature>
<dbReference type="PROSITE" id="PS50112">
    <property type="entry name" value="PAS"/>
    <property type="match status" value="1"/>
</dbReference>
<evidence type="ECO:0000259" key="2">
    <source>
        <dbReference type="PROSITE" id="PS50112"/>
    </source>
</evidence>
<feature type="domain" description="PAS" evidence="2">
    <location>
        <begin position="33"/>
        <end position="62"/>
    </location>
</feature>
<comment type="caution">
    <text evidence="3">The sequence shown here is derived from an EMBL/GenBank/DDBJ whole genome shotgun (WGS) entry which is preliminary data.</text>
</comment>
<organism evidence="3 4">
    <name type="scientific">Streptomyces siderophoricus</name>
    <dbReference type="NCBI Taxonomy" id="2802281"/>
    <lineage>
        <taxon>Bacteria</taxon>
        <taxon>Bacillati</taxon>
        <taxon>Actinomycetota</taxon>
        <taxon>Actinomycetes</taxon>
        <taxon>Kitasatosporales</taxon>
        <taxon>Streptomycetaceae</taxon>
        <taxon>Streptomyces</taxon>
    </lineage>
</organism>
<sequence length="223" mass="22360">MERGPSDAAGRPGTAARVAEPRRALPGRIPLAVVVVAADGRISHWSSGAHRLFGPGRAEAVGTPALDLMPVTGALGGIGAEGCGGPGGLPASSGGRTSYPTAGRARMATGGAGPVDLLWWAYPVAVPGPGSTLVLAADAALLPGGPGGPDAGDERWMPGFARHPDADLPATDFPGAAEPARRIRGFLPDLSPGLSARIVAQVRELGCPVLEISRRDGLPTELG</sequence>
<reference evidence="3 4" key="1">
    <citation type="submission" date="2021-01" db="EMBL/GenBank/DDBJ databases">
        <title>WGS of actinomycetes isolated from Thailand.</title>
        <authorList>
            <person name="Thawai C."/>
        </authorList>
    </citation>
    <scope>NUCLEOTIDE SEQUENCE [LARGE SCALE GENOMIC DNA]</scope>
    <source>
        <strain evidence="3 4">CH9-7</strain>
    </source>
</reference>
<evidence type="ECO:0000256" key="1">
    <source>
        <dbReference type="SAM" id="MobiDB-lite"/>
    </source>
</evidence>
<keyword evidence="4" id="KW-1185">Reference proteome</keyword>
<dbReference type="Proteomes" id="UP000629371">
    <property type="component" value="Unassembled WGS sequence"/>
</dbReference>
<dbReference type="SUPFAM" id="SSF55785">
    <property type="entry name" value="PYP-like sensor domain (PAS domain)"/>
    <property type="match status" value="1"/>
</dbReference>
<evidence type="ECO:0000313" key="4">
    <source>
        <dbReference type="Proteomes" id="UP000629371"/>
    </source>
</evidence>
<dbReference type="InterPro" id="IPR035965">
    <property type="entry name" value="PAS-like_dom_sf"/>
</dbReference>
<dbReference type="RefSeq" id="WP_201804997.1">
    <property type="nucleotide sequence ID" value="NZ_JAERRI010000008.1"/>
</dbReference>
<dbReference type="CDD" id="cd00130">
    <property type="entry name" value="PAS"/>
    <property type="match status" value="1"/>
</dbReference>
<evidence type="ECO:0000313" key="3">
    <source>
        <dbReference type="EMBL" id="MBL1091009.1"/>
    </source>
</evidence>